<gene>
    <name evidence="2" type="ORF">g.8522</name>
</gene>
<keyword evidence="1" id="KW-0812">Transmembrane</keyword>
<protein>
    <submittedName>
        <fullName evidence="2">Uncharacterized protein</fullName>
    </submittedName>
</protein>
<name>A0A1B6ILR9_9HEMI</name>
<keyword evidence="1" id="KW-0472">Membrane</keyword>
<accession>A0A1B6ILR9</accession>
<reference evidence="2" key="1">
    <citation type="submission" date="2015-11" db="EMBL/GenBank/DDBJ databases">
        <title>De novo transcriptome assembly of four potential Pierce s Disease insect vectors from Arizona vineyards.</title>
        <authorList>
            <person name="Tassone E.E."/>
        </authorList>
    </citation>
    <scope>NUCLEOTIDE SEQUENCE</scope>
</reference>
<proteinExistence type="predicted"/>
<feature type="non-terminal residue" evidence="2">
    <location>
        <position position="158"/>
    </location>
</feature>
<dbReference type="AlphaFoldDB" id="A0A1B6ILR9"/>
<sequence>MLSAIMRSARFRIFKIEHLQTATTRLVAALVLITVINLYIFINYPTQKRPLSDINRPLWSQNINFETANIKNDTGTPDGCYLVPNHIHFIRFGNPRFTYPEMICVLAALKNQKPDKITFHHNFNGSFTGPYWRVLSKLKAFTDIVEFNYEEEPKEIFG</sequence>
<keyword evidence="1" id="KW-1133">Transmembrane helix</keyword>
<feature type="transmembrane region" description="Helical" evidence="1">
    <location>
        <begin position="21"/>
        <end position="42"/>
    </location>
</feature>
<dbReference type="EMBL" id="GECU01019843">
    <property type="protein sequence ID" value="JAS87863.1"/>
    <property type="molecule type" value="Transcribed_RNA"/>
</dbReference>
<evidence type="ECO:0000313" key="2">
    <source>
        <dbReference type="EMBL" id="JAS87863.1"/>
    </source>
</evidence>
<organism evidence="2">
    <name type="scientific">Homalodisca liturata</name>
    <dbReference type="NCBI Taxonomy" id="320908"/>
    <lineage>
        <taxon>Eukaryota</taxon>
        <taxon>Metazoa</taxon>
        <taxon>Ecdysozoa</taxon>
        <taxon>Arthropoda</taxon>
        <taxon>Hexapoda</taxon>
        <taxon>Insecta</taxon>
        <taxon>Pterygota</taxon>
        <taxon>Neoptera</taxon>
        <taxon>Paraneoptera</taxon>
        <taxon>Hemiptera</taxon>
        <taxon>Auchenorrhyncha</taxon>
        <taxon>Membracoidea</taxon>
        <taxon>Cicadellidae</taxon>
        <taxon>Cicadellinae</taxon>
        <taxon>Proconiini</taxon>
        <taxon>Homalodisca</taxon>
    </lineage>
</organism>
<dbReference type="PANTHER" id="PTHR46830:SF1">
    <property type="entry name" value="ALPHA-1,4-N-ACETYLGLUCOSAMINYLTRANSFERASE"/>
    <property type="match status" value="1"/>
</dbReference>
<evidence type="ECO:0000256" key="1">
    <source>
        <dbReference type="SAM" id="Phobius"/>
    </source>
</evidence>
<dbReference type="PANTHER" id="PTHR46830">
    <property type="entry name" value="TRANSFERASE, PUTATIVE-RELATED"/>
    <property type="match status" value="1"/>
</dbReference>